<dbReference type="PANTHER" id="PTHR47234">
    <property type="match status" value="1"/>
</dbReference>
<feature type="domain" description="TonB-dependent receptor-like beta-barrel" evidence="4">
    <location>
        <begin position="9"/>
        <end position="435"/>
    </location>
</feature>
<evidence type="ECO:0000313" key="5">
    <source>
        <dbReference type="EMBL" id="QIB67699.1"/>
    </source>
</evidence>
<evidence type="ECO:0000256" key="2">
    <source>
        <dbReference type="ARBA" id="ARBA00023136"/>
    </source>
</evidence>
<reference evidence="5 6" key="1">
    <citation type="submission" date="2020-02" db="EMBL/GenBank/DDBJ databases">
        <title>Genome sequencing for Kineobactrum sp. M2.</title>
        <authorList>
            <person name="Park S.-J."/>
        </authorList>
    </citation>
    <scope>NUCLEOTIDE SEQUENCE [LARGE SCALE GENOMIC DNA]</scope>
    <source>
        <strain evidence="5 6">M2</strain>
    </source>
</reference>
<sequence length="475" mass="52930">MPQFGGDQDDFSTVFGIRQEENELFGWDASFRWGRNEIEYSLWNTINASMGAESPTSFKPGALAQREYEFSLELFKSIPVDAFASDLFLFGGFNHRDEQYTITAGDRDSYQAGALIDLPVGANGFQGYSPDTAGDFSASSYAGYIEAEVDITEQWTTSAAVRYEDYEAFGDNLSHKLATRFDFTDNFAIRGGITSGFRAPAAGQLFGTSQTSQLAANGDFILDAVLVPGSAAASIFGSEDLEAETSDSISAGLVLTLDRFTATLDFYQIDVDDRLLLSDQLDTTPEQRAQLAAIGYPNGINVRSVRYFQNKLDTRVRGADLVATYFAEYADSNQSTDYSLAVSYNEQILRSDPEGVFTDDKVLEFEEGIPSWRGNFTVTHHIGDFDLMGRATYYGEWTRVDRDFIKTRDGEFIFDAEATYRGFDQFSISVGARNLGNKYPPPRRQAFVDRGTPYDNHSVFGISGGFYYARLRYEF</sequence>
<evidence type="ECO:0000256" key="3">
    <source>
        <dbReference type="ARBA" id="ARBA00023237"/>
    </source>
</evidence>
<dbReference type="Gene3D" id="2.40.170.20">
    <property type="entry name" value="TonB-dependent receptor, beta-barrel domain"/>
    <property type="match status" value="1"/>
</dbReference>
<dbReference type="InterPro" id="IPR000531">
    <property type="entry name" value="Beta-barrel_TonB"/>
</dbReference>
<dbReference type="Proteomes" id="UP000477680">
    <property type="component" value="Chromosome"/>
</dbReference>
<keyword evidence="6" id="KW-1185">Reference proteome</keyword>
<evidence type="ECO:0000259" key="4">
    <source>
        <dbReference type="Pfam" id="PF00593"/>
    </source>
</evidence>
<dbReference type="KEGG" id="kim:G3T16_14900"/>
<evidence type="ECO:0000313" key="6">
    <source>
        <dbReference type="Proteomes" id="UP000477680"/>
    </source>
</evidence>
<dbReference type="SUPFAM" id="SSF56935">
    <property type="entry name" value="Porins"/>
    <property type="match status" value="1"/>
</dbReference>
<name>A0A6C0U8H7_9GAMM</name>
<keyword evidence="5" id="KW-0675">Receptor</keyword>
<keyword evidence="2" id="KW-0472">Membrane</keyword>
<protein>
    <submittedName>
        <fullName evidence="5">TonB-dependent receptor</fullName>
    </submittedName>
</protein>
<dbReference type="Pfam" id="PF00593">
    <property type="entry name" value="TonB_dep_Rec_b-barrel"/>
    <property type="match status" value="1"/>
</dbReference>
<dbReference type="GO" id="GO:0009279">
    <property type="term" value="C:cell outer membrane"/>
    <property type="evidence" value="ECO:0007669"/>
    <property type="project" value="UniProtKB-SubCell"/>
</dbReference>
<comment type="subcellular location">
    <subcellularLocation>
        <location evidence="1">Cell outer membrane</location>
    </subcellularLocation>
</comment>
<keyword evidence="3" id="KW-0998">Cell outer membrane</keyword>
<evidence type="ECO:0000256" key="1">
    <source>
        <dbReference type="ARBA" id="ARBA00004442"/>
    </source>
</evidence>
<organism evidence="5 6">
    <name type="scientific">Kineobactrum salinum</name>
    <dbReference type="NCBI Taxonomy" id="2708301"/>
    <lineage>
        <taxon>Bacteria</taxon>
        <taxon>Pseudomonadati</taxon>
        <taxon>Pseudomonadota</taxon>
        <taxon>Gammaproteobacteria</taxon>
        <taxon>Cellvibrionales</taxon>
        <taxon>Halieaceae</taxon>
        <taxon>Kineobactrum</taxon>
    </lineage>
</organism>
<dbReference type="EMBL" id="CP048711">
    <property type="protein sequence ID" value="QIB67699.1"/>
    <property type="molecule type" value="Genomic_DNA"/>
</dbReference>
<dbReference type="PANTHER" id="PTHR47234:SF3">
    <property type="entry name" value="SECRETIN_TONB SHORT N-TERMINAL DOMAIN-CONTAINING PROTEIN"/>
    <property type="match status" value="1"/>
</dbReference>
<accession>A0A6C0U8H7</accession>
<dbReference type="AlphaFoldDB" id="A0A6C0U8H7"/>
<dbReference type="RefSeq" id="WP_163497124.1">
    <property type="nucleotide sequence ID" value="NZ_CP048711.1"/>
</dbReference>
<gene>
    <name evidence="5" type="ORF">G3T16_14900</name>
</gene>
<proteinExistence type="predicted"/>
<dbReference type="InterPro" id="IPR036942">
    <property type="entry name" value="Beta-barrel_TonB_sf"/>
</dbReference>